<dbReference type="InterPro" id="IPR011610">
    <property type="entry name" value="SAM_mthyl_Trfase_ML2640-like"/>
</dbReference>
<dbReference type="EC" id="2.1.1.-" evidence="6"/>
<keyword evidence="3 6" id="KW-0489">Methyltransferase</keyword>
<keyword evidence="4 7" id="KW-0808">Transferase</keyword>
<dbReference type="GO" id="GO:0008168">
    <property type="term" value="F:methyltransferase activity"/>
    <property type="evidence" value="ECO:0007669"/>
    <property type="project" value="UniProtKB-UniRule"/>
</dbReference>
<dbReference type="AlphaFoldDB" id="A0A541B3T9"/>
<sequence length="294" mass="32518">MQQAEWDIVTGVGITALGVAAGRAMETCRQDALVSDPYAEAFVRAAAPPVPMPTRIDDDTDPDIPWSVMATYTGVRSRYFDEYFADASAAGVRQVVLLAAGLDVRAYRLDWPAGTVVYELDAPKVLGFKDGVLSDRGATPRAERRTVAVDLREDWANALRERDFDVSRPTAWLAEGLLPFLPNEAKDSVFRRVHELSARGSRIAAEHVDDVGEVLKHARFHDMSVRFGVDMRDLWPDQEDYRPADWLTEHGWAVDVVRAAEVAARYGRALDNWTPDPAQSSQLITAHRGDGAVA</sequence>
<protein>
    <recommendedName>
        <fullName evidence="6">S-adenosyl-L-methionine-dependent methyltransferase</fullName>
        <ecNumber evidence="6">2.1.1.-</ecNumber>
    </recommendedName>
</protein>
<dbReference type="Gene3D" id="3.40.50.150">
    <property type="entry name" value="Vaccinia Virus protein VP39"/>
    <property type="match status" value="1"/>
</dbReference>
<evidence type="ECO:0000256" key="4">
    <source>
        <dbReference type="ARBA" id="ARBA00022679"/>
    </source>
</evidence>
<dbReference type="NCBIfam" id="TIGR00027">
    <property type="entry name" value="mthyl_TIGR00027"/>
    <property type="match status" value="1"/>
</dbReference>
<dbReference type="GO" id="GO:0032259">
    <property type="term" value="P:methylation"/>
    <property type="evidence" value="ECO:0007669"/>
    <property type="project" value="UniProtKB-KW"/>
</dbReference>
<keyword evidence="5 6" id="KW-0949">S-adenosyl-L-methionine</keyword>
<dbReference type="RefSeq" id="WP_142100872.1">
    <property type="nucleotide sequence ID" value="NZ_VIGH01000007.1"/>
</dbReference>
<dbReference type="Pfam" id="PF04072">
    <property type="entry name" value="LCM"/>
    <property type="match status" value="1"/>
</dbReference>
<evidence type="ECO:0000256" key="5">
    <source>
        <dbReference type="ARBA" id="ARBA00022691"/>
    </source>
</evidence>
<evidence type="ECO:0000313" key="8">
    <source>
        <dbReference type="Proteomes" id="UP000316256"/>
    </source>
</evidence>
<evidence type="ECO:0000256" key="3">
    <source>
        <dbReference type="ARBA" id="ARBA00022603"/>
    </source>
</evidence>
<dbReference type="PANTHER" id="PTHR43619:SF2">
    <property type="entry name" value="S-ADENOSYL-L-METHIONINE-DEPENDENT METHYLTRANSFERASES SUPERFAMILY PROTEIN"/>
    <property type="match status" value="1"/>
</dbReference>
<comment type="function">
    <text evidence="1 6">Exhibits S-adenosyl-L-methionine-dependent methyltransferase activity.</text>
</comment>
<evidence type="ECO:0000256" key="6">
    <source>
        <dbReference type="RuleBase" id="RU362030"/>
    </source>
</evidence>
<evidence type="ECO:0000313" key="7">
    <source>
        <dbReference type="EMBL" id="TQF66971.1"/>
    </source>
</evidence>
<comment type="caution">
    <text evidence="7">The sequence shown here is derived from an EMBL/GenBank/DDBJ whole genome shotgun (WGS) entry which is preliminary data.</text>
</comment>
<dbReference type="InterPro" id="IPR007213">
    <property type="entry name" value="Ppm1/Ppm2/Tcmp"/>
</dbReference>
<dbReference type="InterPro" id="IPR029063">
    <property type="entry name" value="SAM-dependent_MTases_sf"/>
</dbReference>
<name>A0A541B3T9_9NOCA</name>
<dbReference type="PANTHER" id="PTHR43619">
    <property type="entry name" value="S-ADENOSYL-L-METHIONINE-DEPENDENT METHYLTRANSFERASE YKTD-RELATED"/>
    <property type="match status" value="1"/>
</dbReference>
<keyword evidence="8" id="KW-1185">Reference proteome</keyword>
<evidence type="ECO:0000256" key="2">
    <source>
        <dbReference type="ARBA" id="ARBA00008138"/>
    </source>
</evidence>
<dbReference type="OrthoDB" id="9806164at2"/>
<organism evidence="7 8">
    <name type="scientific">Rhodococcus spelaei</name>
    <dbReference type="NCBI Taxonomy" id="2546320"/>
    <lineage>
        <taxon>Bacteria</taxon>
        <taxon>Bacillati</taxon>
        <taxon>Actinomycetota</taxon>
        <taxon>Actinomycetes</taxon>
        <taxon>Mycobacteriales</taxon>
        <taxon>Nocardiaceae</taxon>
        <taxon>Rhodococcus</taxon>
    </lineage>
</organism>
<accession>A0A541B3T9</accession>
<gene>
    <name evidence="7" type="ORF">FK531_15400</name>
</gene>
<dbReference type="EMBL" id="VIGH01000007">
    <property type="protein sequence ID" value="TQF66971.1"/>
    <property type="molecule type" value="Genomic_DNA"/>
</dbReference>
<dbReference type="Proteomes" id="UP000316256">
    <property type="component" value="Unassembled WGS sequence"/>
</dbReference>
<evidence type="ECO:0000256" key="1">
    <source>
        <dbReference type="ARBA" id="ARBA00003907"/>
    </source>
</evidence>
<dbReference type="SUPFAM" id="SSF53335">
    <property type="entry name" value="S-adenosyl-L-methionine-dependent methyltransferases"/>
    <property type="match status" value="1"/>
</dbReference>
<reference evidence="7 8" key="1">
    <citation type="submission" date="2019-06" db="EMBL/GenBank/DDBJ databases">
        <title>Rhodococcus spaelei sp. nov., isolated from a cave.</title>
        <authorList>
            <person name="Lee S.D."/>
        </authorList>
    </citation>
    <scope>NUCLEOTIDE SEQUENCE [LARGE SCALE GENOMIC DNA]</scope>
    <source>
        <strain evidence="7 8">C9-5</strain>
    </source>
</reference>
<proteinExistence type="inferred from homology"/>
<comment type="similarity">
    <text evidence="2 6">Belongs to the UPF0677 family.</text>
</comment>